<dbReference type="RefSeq" id="WP_280572487.1">
    <property type="nucleotide sequence ID" value="NZ_JARXRM010000010.1"/>
</dbReference>
<keyword evidence="3" id="KW-1185">Reference proteome</keyword>
<name>A0ABT6J4H7_9GAMM</name>
<protein>
    <submittedName>
        <fullName evidence="2">Uncharacterized protein</fullName>
    </submittedName>
</protein>
<feature type="region of interest" description="Disordered" evidence="1">
    <location>
        <begin position="1"/>
        <end position="34"/>
    </location>
</feature>
<evidence type="ECO:0000313" key="3">
    <source>
        <dbReference type="Proteomes" id="UP001156940"/>
    </source>
</evidence>
<sequence>MSNQEPNVPGLRAGGGLELLAEQTRPRIEPTREAGRLVDGYAPIWSKSGL</sequence>
<organism evidence="2 3">
    <name type="scientific">Luteimonas endophytica</name>
    <dbReference type="NCBI Taxonomy" id="3042023"/>
    <lineage>
        <taxon>Bacteria</taxon>
        <taxon>Pseudomonadati</taxon>
        <taxon>Pseudomonadota</taxon>
        <taxon>Gammaproteobacteria</taxon>
        <taxon>Lysobacterales</taxon>
        <taxon>Lysobacteraceae</taxon>
        <taxon>Luteimonas</taxon>
    </lineage>
</organism>
<accession>A0ABT6J4H7</accession>
<evidence type="ECO:0000313" key="2">
    <source>
        <dbReference type="EMBL" id="MDH5821726.1"/>
    </source>
</evidence>
<comment type="caution">
    <text evidence="2">The sequence shown here is derived from an EMBL/GenBank/DDBJ whole genome shotgun (WGS) entry which is preliminary data.</text>
</comment>
<gene>
    <name evidence="2" type="ORF">QFW77_01785</name>
</gene>
<dbReference type="Proteomes" id="UP001156940">
    <property type="component" value="Unassembled WGS sequence"/>
</dbReference>
<feature type="compositionally biased region" description="Basic and acidic residues" evidence="1">
    <location>
        <begin position="24"/>
        <end position="34"/>
    </location>
</feature>
<evidence type="ECO:0000256" key="1">
    <source>
        <dbReference type="SAM" id="MobiDB-lite"/>
    </source>
</evidence>
<reference evidence="2 3" key="1">
    <citation type="submission" date="2023-04" db="EMBL/GenBank/DDBJ databases">
        <title>Luteimonas endophyticus RD2P54.</title>
        <authorList>
            <person name="Sun J.-Q."/>
        </authorList>
    </citation>
    <scope>NUCLEOTIDE SEQUENCE [LARGE SCALE GENOMIC DNA]</scope>
    <source>
        <strain evidence="2 3">RD2P54</strain>
    </source>
</reference>
<proteinExistence type="predicted"/>
<dbReference type="EMBL" id="JARXRM010000010">
    <property type="protein sequence ID" value="MDH5821726.1"/>
    <property type="molecule type" value="Genomic_DNA"/>
</dbReference>